<evidence type="ECO:0000313" key="3">
    <source>
        <dbReference type="EMBL" id="QOT80352.1"/>
    </source>
</evidence>
<reference evidence="3 5" key="2">
    <citation type="submission" date="2020-10" db="EMBL/GenBank/DDBJ databases">
        <title>Complete genome sequence of Cupriavidus basilensis CCUG 49340T.</title>
        <authorList>
            <person name="Salva-Serra F."/>
            <person name="Donoso R.A."/>
            <person name="Cho K.H."/>
            <person name="Yoo J.A."/>
            <person name="Lee K."/>
            <person name="Yoon S.-H."/>
            <person name="Perez-Pantoja D."/>
            <person name="Moore E.R.B."/>
        </authorList>
    </citation>
    <scope>NUCLEOTIDE SEQUENCE [LARGE SCALE GENOMIC DNA]</scope>
    <source>
        <strain evidence="5">CCUG 49340</strain>
        <strain evidence="3">DSM 11853</strain>
    </source>
</reference>
<keyword evidence="4" id="KW-1185">Reference proteome</keyword>
<organism evidence="2 4">
    <name type="scientific">Cupriavidus basilensis</name>
    <dbReference type="NCBI Taxonomy" id="68895"/>
    <lineage>
        <taxon>Bacteria</taxon>
        <taxon>Pseudomonadati</taxon>
        <taxon>Pseudomonadota</taxon>
        <taxon>Betaproteobacteria</taxon>
        <taxon>Burkholderiales</taxon>
        <taxon>Burkholderiaceae</taxon>
        <taxon>Cupriavidus</taxon>
    </lineage>
</organism>
<evidence type="ECO:0000313" key="2">
    <source>
        <dbReference type="EMBL" id="AJG21993.1"/>
    </source>
</evidence>
<keyword evidence="1" id="KW-0472">Membrane</keyword>
<dbReference type="STRING" id="68895.RR42_s0397"/>
<accession>A0A0C4YGC0</accession>
<dbReference type="EMBL" id="CP010537">
    <property type="protein sequence ID" value="AJG21993.1"/>
    <property type="molecule type" value="Genomic_DNA"/>
</dbReference>
<name>A0A0C4YGC0_9BURK</name>
<sequence>MQDYQSLVFMCAIGLVCLYVLLGTLSQSLAIKYGAPAIVSVLMVAFSVSPWHVAG</sequence>
<dbReference type="KEGG" id="cbw:RR42_s0397"/>
<dbReference type="AlphaFoldDB" id="A0A0C4YGC0"/>
<dbReference type="Proteomes" id="UP000031843">
    <property type="component" value="Chromosome secondary"/>
</dbReference>
<proteinExistence type="predicted"/>
<evidence type="ECO:0000313" key="4">
    <source>
        <dbReference type="Proteomes" id="UP000031843"/>
    </source>
</evidence>
<reference evidence="2 4" key="1">
    <citation type="journal article" date="2015" name="Genome Announc.">
        <title>Complete Genome Sequence of Cupriavidus basilensis 4G11, Isolated from the Oak Ridge Field Research Center Site.</title>
        <authorList>
            <person name="Ray J."/>
            <person name="Waters R.J."/>
            <person name="Skerker J.M."/>
            <person name="Kuehl J.V."/>
            <person name="Price M.N."/>
            <person name="Huang J."/>
            <person name="Chakraborty R."/>
            <person name="Arkin A.P."/>
            <person name="Deutschbauer A."/>
        </authorList>
    </citation>
    <scope>NUCLEOTIDE SEQUENCE [LARGE SCALE GENOMIC DNA]</scope>
    <source>
        <strain evidence="2">4G11</strain>
    </source>
</reference>
<gene>
    <name evidence="3" type="ORF">F7R26_023135</name>
    <name evidence="2" type="ORF">RR42_s0397</name>
</gene>
<feature type="transmembrane region" description="Helical" evidence="1">
    <location>
        <begin position="6"/>
        <end position="26"/>
    </location>
</feature>
<dbReference type="Proteomes" id="UP000397656">
    <property type="component" value="Chromosome 2"/>
</dbReference>
<evidence type="ECO:0000313" key="5">
    <source>
        <dbReference type="Proteomes" id="UP000397656"/>
    </source>
</evidence>
<dbReference type="EMBL" id="CP062804">
    <property type="protein sequence ID" value="QOT80352.1"/>
    <property type="molecule type" value="Genomic_DNA"/>
</dbReference>
<dbReference type="RefSeq" id="WP_170301751.1">
    <property type="nucleotide sequence ID" value="NZ_CP010537.1"/>
</dbReference>
<keyword evidence="1" id="KW-0812">Transmembrane</keyword>
<feature type="transmembrane region" description="Helical" evidence="1">
    <location>
        <begin position="33"/>
        <end position="53"/>
    </location>
</feature>
<evidence type="ECO:0000256" key="1">
    <source>
        <dbReference type="SAM" id="Phobius"/>
    </source>
</evidence>
<keyword evidence="1" id="KW-1133">Transmembrane helix</keyword>
<protein>
    <submittedName>
        <fullName evidence="2">Uncharacterized protein</fullName>
    </submittedName>
</protein>
<dbReference type="GeneID" id="98403830"/>